<dbReference type="SUPFAM" id="SSF75304">
    <property type="entry name" value="Amidase signature (AS) enzymes"/>
    <property type="match status" value="1"/>
</dbReference>
<dbReference type="EMBL" id="FNZU01000003">
    <property type="protein sequence ID" value="SEK54057.1"/>
    <property type="molecule type" value="Genomic_DNA"/>
</dbReference>
<accession>A0A1H7HWP8</accession>
<name>A0A1H7HWP8_9LACT</name>
<reference evidence="3" key="1">
    <citation type="submission" date="2016-10" db="EMBL/GenBank/DDBJ databases">
        <authorList>
            <person name="Varghese N."/>
            <person name="Submissions S."/>
        </authorList>
    </citation>
    <scope>NUCLEOTIDE SEQUENCE [LARGE SCALE GENOMIC DNA]</scope>
    <source>
        <strain evidence="3">DSM 19183</strain>
    </source>
</reference>
<gene>
    <name evidence="2" type="ORF">SAMN04488099_103186</name>
</gene>
<protein>
    <submittedName>
        <fullName evidence="2">Amidase</fullName>
    </submittedName>
</protein>
<evidence type="ECO:0000313" key="2">
    <source>
        <dbReference type="EMBL" id="SEK54057.1"/>
    </source>
</evidence>
<dbReference type="Gene3D" id="3.90.1300.10">
    <property type="entry name" value="Amidase signature (AS) domain"/>
    <property type="match status" value="1"/>
</dbReference>
<dbReference type="OrthoDB" id="3194737at2"/>
<sequence>MTHELVKKLAKQTFLAFENPYKSINKVFPTAIDKIADEPFYYLGVKNRPEIPNELIHSLEKSGNYALHTLDNYAFGGRAIDTLMTNPLTGQPMTGSSSGTAVNVFLGINDIGIGTDGGGSVLAPALSLHLFSFISPSIAKEHTSAYLKQSTDGQSFSPSIGIMSRQLSILREIVSLVLPVELNEEINKLNVLVVYDKERYSLNLESSDSIKVTYIQTNLSASRHELIQHTRRWLEEYDMIISKEGPIDFHGLGDSIIGHVGSEAKAYQNKGNKGLVRIANMINAAALTVPTESLATGYVVLSKESEEHIGNLFRIAERLETEQDELLDKYFRDFGTYLNEGLFNQRDS</sequence>
<dbReference type="Pfam" id="PF01425">
    <property type="entry name" value="Amidase"/>
    <property type="match status" value="1"/>
</dbReference>
<dbReference type="RefSeq" id="WP_091479419.1">
    <property type="nucleotide sequence ID" value="NZ_BJYC01000006.1"/>
</dbReference>
<dbReference type="AlphaFoldDB" id="A0A1H7HWP8"/>
<evidence type="ECO:0000313" key="3">
    <source>
        <dbReference type="Proteomes" id="UP000199081"/>
    </source>
</evidence>
<proteinExistence type="predicted"/>
<feature type="domain" description="Amidase" evidence="1">
    <location>
        <begin position="94"/>
        <end position="238"/>
    </location>
</feature>
<organism evidence="2 3">
    <name type="scientific">Alkalibacterium pelagium</name>
    <dbReference type="NCBI Taxonomy" id="426702"/>
    <lineage>
        <taxon>Bacteria</taxon>
        <taxon>Bacillati</taxon>
        <taxon>Bacillota</taxon>
        <taxon>Bacilli</taxon>
        <taxon>Lactobacillales</taxon>
        <taxon>Carnobacteriaceae</taxon>
        <taxon>Alkalibacterium</taxon>
    </lineage>
</organism>
<dbReference type="STRING" id="426702.SAMN04488099_103186"/>
<dbReference type="InterPro" id="IPR023631">
    <property type="entry name" value="Amidase_dom"/>
</dbReference>
<keyword evidence="3" id="KW-1185">Reference proteome</keyword>
<dbReference type="Proteomes" id="UP000199081">
    <property type="component" value="Unassembled WGS sequence"/>
</dbReference>
<evidence type="ECO:0000259" key="1">
    <source>
        <dbReference type="Pfam" id="PF01425"/>
    </source>
</evidence>
<dbReference type="InterPro" id="IPR036928">
    <property type="entry name" value="AS_sf"/>
</dbReference>